<protein>
    <recommendedName>
        <fullName evidence="6">Enoyl reductase (ER) domain-containing protein</fullName>
    </recommendedName>
</protein>
<feature type="domain" description="Enoyl reductase (ER)" evidence="6">
    <location>
        <begin position="16"/>
        <end position="395"/>
    </location>
</feature>
<evidence type="ECO:0000313" key="7">
    <source>
        <dbReference type="EMBL" id="CAF9937629.1"/>
    </source>
</evidence>
<dbReference type="SMART" id="SM00829">
    <property type="entry name" value="PKS_ER"/>
    <property type="match status" value="1"/>
</dbReference>
<dbReference type="PANTHER" id="PTHR45348">
    <property type="entry name" value="HYPOTHETICAL OXIDOREDUCTASE (EUROFUNG)"/>
    <property type="match status" value="1"/>
</dbReference>
<dbReference type="InterPro" id="IPR036291">
    <property type="entry name" value="NAD(P)-bd_dom_sf"/>
</dbReference>
<dbReference type="CDD" id="cd08249">
    <property type="entry name" value="enoyl_reductase_like"/>
    <property type="match status" value="1"/>
</dbReference>
<dbReference type="InterPro" id="IPR011032">
    <property type="entry name" value="GroES-like_sf"/>
</dbReference>
<comment type="caution">
    <text evidence="7">The sequence shown here is derived from an EMBL/GenBank/DDBJ whole genome shotgun (WGS) entry which is preliminary data.</text>
</comment>
<gene>
    <name evidence="7" type="ORF">IMSHALPRED_000484</name>
</gene>
<dbReference type="InterPro" id="IPR013154">
    <property type="entry name" value="ADH-like_N"/>
</dbReference>
<organism evidence="7 8">
    <name type="scientific">Imshaugia aleurites</name>
    <dbReference type="NCBI Taxonomy" id="172621"/>
    <lineage>
        <taxon>Eukaryota</taxon>
        <taxon>Fungi</taxon>
        <taxon>Dikarya</taxon>
        <taxon>Ascomycota</taxon>
        <taxon>Pezizomycotina</taxon>
        <taxon>Lecanoromycetes</taxon>
        <taxon>OSLEUM clade</taxon>
        <taxon>Lecanoromycetidae</taxon>
        <taxon>Lecanorales</taxon>
        <taxon>Lecanorineae</taxon>
        <taxon>Parmeliaceae</taxon>
        <taxon>Imshaugia</taxon>
    </lineage>
</organism>
<dbReference type="AlphaFoldDB" id="A0A8H3J098"/>
<keyword evidence="3" id="KW-0547">Nucleotide-binding</keyword>
<dbReference type="Pfam" id="PF00107">
    <property type="entry name" value="ADH_zinc_N"/>
    <property type="match status" value="1"/>
</dbReference>
<dbReference type="GO" id="GO:0000166">
    <property type="term" value="F:nucleotide binding"/>
    <property type="evidence" value="ECO:0007669"/>
    <property type="project" value="UniProtKB-KW"/>
</dbReference>
<evidence type="ECO:0000256" key="2">
    <source>
        <dbReference type="ARBA" id="ARBA00011245"/>
    </source>
</evidence>
<dbReference type="InterPro" id="IPR047122">
    <property type="entry name" value="Trans-enoyl_RdTase-like"/>
</dbReference>
<comment type="similarity">
    <text evidence="1">Belongs to the zinc-containing alcohol dehydrogenase family.</text>
</comment>
<dbReference type="EMBL" id="CAJPDT010000101">
    <property type="protein sequence ID" value="CAF9937629.1"/>
    <property type="molecule type" value="Genomic_DNA"/>
</dbReference>
<proteinExistence type="inferred from homology"/>
<evidence type="ECO:0000256" key="3">
    <source>
        <dbReference type="ARBA" id="ARBA00022741"/>
    </source>
</evidence>
<accession>A0A8H3J098</accession>
<dbReference type="SUPFAM" id="SSF51735">
    <property type="entry name" value="NAD(P)-binding Rossmann-fold domains"/>
    <property type="match status" value="1"/>
</dbReference>
<name>A0A8H3J098_9LECA</name>
<dbReference type="Pfam" id="PF08240">
    <property type="entry name" value="ADH_N"/>
    <property type="match status" value="1"/>
</dbReference>
<keyword evidence="4" id="KW-0521">NADP</keyword>
<dbReference type="Gene3D" id="3.90.180.10">
    <property type="entry name" value="Medium-chain alcohol dehydrogenases, catalytic domain"/>
    <property type="match status" value="1"/>
</dbReference>
<dbReference type="InterPro" id="IPR013149">
    <property type="entry name" value="ADH-like_C"/>
</dbReference>
<dbReference type="PANTHER" id="PTHR45348:SF1">
    <property type="entry name" value="TRANS-ENOYL REDUCTASE STHE"/>
    <property type="match status" value="1"/>
</dbReference>
<evidence type="ECO:0000256" key="1">
    <source>
        <dbReference type="ARBA" id="ARBA00008072"/>
    </source>
</evidence>
<evidence type="ECO:0000256" key="5">
    <source>
        <dbReference type="ARBA" id="ARBA00023002"/>
    </source>
</evidence>
<dbReference type="GO" id="GO:0016651">
    <property type="term" value="F:oxidoreductase activity, acting on NAD(P)H"/>
    <property type="evidence" value="ECO:0007669"/>
    <property type="project" value="InterPro"/>
</dbReference>
<dbReference type="OrthoDB" id="48317at2759"/>
<evidence type="ECO:0000313" key="8">
    <source>
        <dbReference type="Proteomes" id="UP000664534"/>
    </source>
</evidence>
<evidence type="ECO:0000259" key="6">
    <source>
        <dbReference type="SMART" id="SM00829"/>
    </source>
</evidence>
<keyword evidence="8" id="KW-1185">Reference proteome</keyword>
<dbReference type="InterPro" id="IPR020843">
    <property type="entry name" value="ER"/>
</dbReference>
<dbReference type="Gene3D" id="3.40.50.720">
    <property type="entry name" value="NAD(P)-binding Rossmann-like Domain"/>
    <property type="match status" value="1"/>
</dbReference>
<dbReference type="SUPFAM" id="SSF50129">
    <property type="entry name" value="GroES-like"/>
    <property type="match status" value="1"/>
</dbReference>
<keyword evidence="5" id="KW-0560">Oxidoreductase</keyword>
<dbReference type="Proteomes" id="UP000664534">
    <property type="component" value="Unassembled WGS sequence"/>
</dbReference>
<comment type="subunit">
    <text evidence="2">Monomer.</text>
</comment>
<reference evidence="7" key="1">
    <citation type="submission" date="2021-03" db="EMBL/GenBank/DDBJ databases">
        <authorList>
            <person name="Tagirdzhanova G."/>
        </authorList>
    </citation>
    <scope>NUCLEOTIDE SEQUENCE</scope>
</reference>
<evidence type="ECO:0000256" key="4">
    <source>
        <dbReference type="ARBA" id="ARBA00022857"/>
    </source>
</evidence>
<sequence>MAVSMDLPATQRAIVANDELDYSIQDDISLPPLSPDSVIIRTSHVGLNPVDTKMVGPFVGAGATYGVDCAGEVVALGADIAASRRLELGDRVAGCADGMEAIRPRSGAFAEYSSVHGDMVFKLPECMSFAVGAGMPLRIATAALALFHSLGLPSELLDEQQKKRGESFDVLVYGGATSTGTMAIQLLKICGLRVITTCSPKNFELVRGYGADECVDYHSPTCGPDIRAMTGNKLDYALDCVTNEGTMKICYQALGRCGGKCRTSSFLLDEFQPVSFNAPISNCSLATYGTDTPHPDVGLEPYPDTAATRQAVRPDWILVTWMRGLPISWPAPFGTETAKPGYQAFGREVMPKLHRLFEEAKLSSHPIREEKDGFEGLLDGVDFLRKGKVRGEKLVYRTQERRSVVSAAA</sequence>